<evidence type="ECO:0008006" key="4">
    <source>
        <dbReference type="Google" id="ProtNLM"/>
    </source>
</evidence>
<dbReference type="OrthoDB" id="7159403at2"/>
<gene>
    <name evidence="2" type="ORF">SAMN05421580_105105</name>
</gene>
<dbReference type="RefSeq" id="WP_076484623.1">
    <property type="nucleotide sequence ID" value="NZ_FTOG01000005.1"/>
</dbReference>
<feature type="transmembrane region" description="Helical" evidence="1">
    <location>
        <begin position="12"/>
        <end position="35"/>
    </location>
</feature>
<dbReference type="STRING" id="453582.SAMN05421580_105105"/>
<dbReference type="InterPro" id="IPR021529">
    <property type="entry name" value="DUF2798"/>
</dbReference>
<dbReference type="Proteomes" id="UP000186221">
    <property type="component" value="Unassembled WGS sequence"/>
</dbReference>
<sequence>MQKPDPKREKLTIIVAQVFISCLMALLMTFFFAVLPEALRTHFAPGWGWIWLRDWLTAWPVAFILSLGVGPLAFKLSFWLLHPRRLNEG</sequence>
<evidence type="ECO:0000313" key="2">
    <source>
        <dbReference type="EMBL" id="SIS80931.1"/>
    </source>
</evidence>
<protein>
    <recommendedName>
        <fullName evidence="4">DUF2798 domain-containing protein</fullName>
    </recommendedName>
</protein>
<keyword evidence="3" id="KW-1185">Reference proteome</keyword>
<dbReference type="AlphaFoldDB" id="A0A1N7M4Q6"/>
<accession>A0A1N7M4Q6</accession>
<keyword evidence="1" id="KW-0812">Transmembrane</keyword>
<feature type="transmembrane region" description="Helical" evidence="1">
    <location>
        <begin position="55"/>
        <end position="81"/>
    </location>
</feature>
<evidence type="ECO:0000256" key="1">
    <source>
        <dbReference type="SAM" id="Phobius"/>
    </source>
</evidence>
<keyword evidence="1" id="KW-0472">Membrane</keyword>
<dbReference type="PROSITE" id="PS51257">
    <property type="entry name" value="PROKAR_LIPOPROTEIN"/>
    <property type="match status" value="1"/>
</dbReference>
<evidence type="ECO:0000313" key="3">
    <source>
        <dbReference type="Proteomes" id="UP000186221"/>
    </source>
</evidence>
<dbReference type="EMBL" id="FTOG01000005">
    <property type="protein sequence ID" value="SIS80931.1"/>
    <property type="molecule type" value="Genomic_DNA"/>
</dbReference>
<organism evidence="2 3">
    <name type="scientific">Rhodobacter aestuarii</name>
    <dbReference type="NCBI Taxonomy" id="453582"/>
    <lineage>
        <taxon>Bacteria</taxon>
        <taxon>Pseudomonadati</taxon>
        <taxon>Pseudomonadota</taxon>
        <taxon>Alphaproteobacteria</taxon>
        <taxon>Rhodobacterales</taxon>
        <taxon>Rhodobacter group</taxon>
        <taxon>Rhodobacter</taxon>
    </lineage>
</organism>
<reference evidence="3" key="1">
    <citation type="submission" date="2017-01" db="EMBL/GenBank/DDBJ databases">
        <authorList>
            <person name="Varghese N."/>
            <person name="Submissions S."/>
        </authorList>
    </citation>
    <scope>NUCLEOTIDE SEQUENCE [LARGE SCALE GENOMIC DNA]</scope>
    <source>
        <strain evidence="3">DSM 19945</strain>
    </source>
</reference>
<proteinExistence type="predicted"/>
<dbReference type="Pfam" id="PF11391">
    <property type="entry name" value="DUF2798"/>
    <property type="match status" value="1"/>
</dbReference>
<keyword evidence="1" id="KW-1133">Transmembrane helix</keyword>
<name>A0A1N7M4Q6_9RHOB</name>